<feature type="region of interest" description="Disordered" evidence="5">
    <location>
        <begin position="1"/>
        <end position="21"/>
    </location>
</feature>
<dbReference type="SUPFAM" id="SSF46689">
    <property type="entry name" value="Homeodomain-like"/>
    <property type="match status" value="2"/>
</dbReference>
<dbReference type="Proteomes" id="UP000007752">
    <property type="component" value="Chromosome 4"/>
</dbReference>
<dbReference type="GO" id="GO:0003677">
    <property type="term" value="F:DNA binding"/>
    <property type="evidence" value="ECO:0007669"/>
    <property type="project" value="UniProtKB-KW"/>
</dbReference>
<dbReference type="PROSITE" id="PS51293">
    <property type="entry name" value="SANT"/>
    <property type="match status" value="1"/>
</dbReference>
<reference evidence="9" key="1">
    <citation type="journal article" date="2005" name="PLoS Biol.">
        <title>The genomes of Oryza sativa: a history of duplications.</title>
        <authorList>
            <person name="Yu J."/>
            <person name="Wang J."/>
            <person name="Lin W."/>
            <person name="Li S."/>
            <person name="Li H."/>
            <person name="Zhou J."/>
            <person name="Ni P."/>
            <person name="Dong W."/>
            <person name="Hu S."/>
            <person name="Zeng C."/>
            <person name="Zhang J."/>
            <person name="Zhang Y."/>
            <person name="Li R."/>
            <person name="Xu Z."/>
            <person name="Li S."/>
            <person name="Li X."/>
            <person name="Zheng H."/>
            <person name="Cong L."/>
            <person name="Lin L."/>
            <person name="Yin J."/>
            <person name="Geng J."/>
            <person name="Li G."/>
            <person name="Shi J."/>
            <person name="Liu J."/>
            <person name="Lv H."/>
            <person name="Li J."/>
            <person name="Wang J."/>
            <person name="Deng Y."/>
            <person name="Ran L."/>
            <person name="Shi X."/>
            <person name="Wang X."/>
            <person name="Wu Q."/>
            <person name="Li C."/>
            <person name="Ren X."/>
            <person name="Wang J."/>
            <person name="Wang X."/>
            <person name="Li D."/>
            <person name="Liu D."/>
            <person name="Zhang X."/>
            <person name="Ji Z."/>
            <person name="Zhao W."/>
            <person name="Sun Y."/>
            <person name="Zhang Z."/>
            <person name="Bao J."/>
            <person name="Han Y."/>
            <person name="Dong L."/>
            <person name="Ji J."/>
            <person name="Chen P."/>
            <person name="Wu S."/>
            <person name="Liu J."/>
            <person name="Xiao Y."/>
            <person name="Bu D."/>
            <person name="Tan J."/>
            <person name="Yang L."/>
            <person name="Ye C."/>
            <person name="Zhang J."/>
            <person name="Xu J."/>
            <person name="Zhou Y."/>
            <person name="Yu Y."/>
            <person name="Zhang B."/>
            <person name="Zhuang S."/>
            <person name="Wei H."/>
            <person name="Liu B."/>
            <person name="Lei M."/>
            <person name="Yu H."/>
            <person name="Li Y."/>
            <person name="Xu H."/>
            <person name="Wei S."/>
            <person name="He X."/>
            <person name="Fang L."/>
            <person name="Zhang Z."/>
            <person name="Zhang Y."/>
            <person name="Huang X."/>
            <person name="Su Z."/>
            <person name="Tong W."/>
            <person name="Li J."/>
            <person name="Tong Z."/>
            <person name="Li S."/>
            <person name="Ye J."/>
            <person name="Wang L."/>
            <person name="Fang L."/>
            <person name="Lei T."/>
            <person name="Chen C."/>
            <person name="Chen H."/>
            <person name="Xu Z."/>
            <person name="Li H."/>
            <person name="Huang H."/>
            <person name="Zhang F."/>
            <person name="Xu H."/>
            <person name="Li N."/>
            <person name="Zhao C."/>
            <person name="Li S."/>
            <person name="Dong L."/>
            <person name="Huang Y."/>
            <person name="Li L."/>
            <person name="Xi Y."/>
            <person name="Qi Q."/>
            <person name="Li W."/>
            <person name="Zhang B."/>
            <person name="Hu W."/>
            <person name="Zhang Y."/>
            <person name="Tian X."/>
            <person name="Jiao Y."/>
            <person name="Liang X."/>
            <person name="Jin J."/>
            <person name="Gao L."/>
            <person name="Zheng W."/>
            <person name="Hao B."/>
            <person name="Liu S."/>
            <person name="Wang W."/>
            <person name="Yuan L."/>
            <person name="Cao M."/>
            <person name="McDermott J."/>
            <person name="Samudrala R."/>
            <person name="Wang J."/>
            <person name="Wong G.K."/>
            <person name="Yang H."/>
        </authorList>
    </citation>
    <scope>NUCLEOTIDE SEQUENCE [LARGE SCALE GENOMIC DNA]</scope>
</reference>
<dbReference type="AlphaFoldDB" id="B9FFR1"/>
<evidence type="ECO:0000256" key="2">
    <source>
        <dbReference type="ARBA" id="ARBA00023125"/>
    </source>
</evidence>
<keyword evidence="2" id="KW-0238">DNA-binding</keyword>
<evidence type="ECO:0000259" key="6">
    <source>
        <dbReference type="PROSITE" id="PS50090"/>
    </source>
</evidence>
<feature type="region of interest" description="Disordered" evidence="5">
    <location>
        <begin position="290"/>
        <end position="331"/>
    </location>
</feature>
<evidence type="ECO:0000259" key="8">
    <source>
        <dbReference type="PROSITE" id="PS51293"/>
    </source>
</evidence>
<dbReference type="PANTHER" id="PTHR12802:SF140">
    <property type="entry name" value="SWI_SNF COMPLEX SUBUNIT SWI3A"/>
    <property type="match status" value="1"/>
</dbReference>
<feature type="domain" description="SANT" evidence="8">
    <location>
        <begin position="221"/>
        <end position="272"/>
    </location>
</feature>
<evidence type="ECO:0000256" key="1">
    <source>
        <dbReference type="ARBA" id="ARBA00023015"/>
    </source>
</evidence>
<evidence type="ECO:0000256" key="5">
    <source>
        <dbReference type="SAM" id="MobiDB-lite"/>
    </source>
</evidence>
<dbReference type="InterPro" id="IPR017884">
    <property type="entry name" value="SANT_dom"/>
</dbReference>
<dbReference type="InterPro" id="IPR032451">
    <property type="entry name" value="SMARCC_C"/>
</dbReference>
<protein>
    <submittedName>
        <fullName evidence="9">Uncharacterized protein</fullName>
    </submittedName>
</protein>
<evidence type="ECO:0000256" key="4">
    <source>
        <dbReference type="ARBA" id="ARBA00023242"/>
    </source>
</evidence>
<dbReference type="InterPro" id="IPR036388">
    <property type="entry name" value="WH-like_DNA-bd_sf"/>
</dbReference>
<proteinExistence type="predicted"/>
<feature type="compositionally biased region" description="Basic and acidic residues" evidence="5">
    <location>
        <begin position="322"/>
        <end position="331"/>
    </location>
</feature>
<feature type="compositionally biased region" description="Basic and acidic residues" evidence="5">
    <location>
        <begin position="403"/>
        <end position="416"/>
    </location>
</feature>
<gene>
    <name evidence="9" type="ORF">OsJ_15204</name>
</gene>
<feature type="compositionally biased region" description="Acidic residues" evidence="5">
    <location>
        <begin position="310"/>
        <end position="321"/>
    </location>
</feature>
<evidence type="ECO:0000256" key="3">
    <source>
        <dbReference type="ARBA" id="ARBA00023163"/>
    </source>
</evidence>
<dbReference type="Gene3D" id="1.10.10.60">
    <property type="entry name" value="Homeodomain-like"/>
    <property type="match status" value="1"/>
</dbReference>
<keyword evidence="3" id="KW-0804">Transcription</keyword>
<dbReference type="EMBL" id="CM000141">
    <property type="protein sequence ID" value="EEE61195.1"/>
    <property type="molecule type" value="Genomic_DNA"/>
</dbReference>
<keyword evidence="1" id="KW-0805">Transcription regulation</keyword>
<name>B9FFR1_ORYSJ</name>
<evidence type="ECO:0000259" key="7">
    <source>
        <dbReference type="PROSITE" id="PS50934"/>
    </source>
</evidence>
<dbReference type="InterPro" id="IPR007526">
    <property type="entry name" value="SWIRM"/>
</dbReference>
<feature type="compositionally biased region" description="Low complexity" evidence="5">
    <location>
        <begin position="1"/>
        <end position="13"/>
    </location>
</feature>
<feature type="domain" description="Myb-like" evidence="6">
    <location>
        <begin position="218"/>
        <end position="268"/>
    </location>
</feature>
<dbReference type="PROSITE" id="PS50934">
    <property type="entry name" value="SWIRM"/>
    <property type="match status" value="1"/>
</dbReference>
<dbReference type="Gene3D" id="1.10.10.10">
    <property type="entry name" value="Winged helix-like DNA-binding domain superfamily/Winged helix DNA-binding domain"/>
    <property type="match status" value="1"/>
</dbReference>
<dbReference type="CDD" id="cd00167">
    <property type="entry name" value="SANT"/>
    <property type="match status" value="1"/>
</dbReference>
<feature type="region of interest" description="Disordered" evidence="5">
    <location>
        <begin position="396"/>
        <end position="416"/>
    </location>
</feature>
<dbReference type="PROSITE" id="PS50090">
    <property type="entry name" value="MYB_LIKE"/>
    <property type="match status" value="1"/>
</dbReference>
<keyword evidence="4" id="KW-0539">Nucleus</keyword>
<dbReference type="GO" id="GO:0005634">
    <property type="term" value="C:nucleus"/>
    <property type="evidence" value="ECO:0007669"/>
    <property type="project" value="UniProtKB-ARBA"/>
</dbReference>
<reference evidence="9" key="2">
    <citation type="submission" date="2008-12" db="EMBL/GenBank/DDBJ databases">
        <title>Improved gene annotation of the rice (Oryza sativa) genomes.</title>
        <authorList>
            <person name="Wang J."/>
            <person name="Li R."/>
            <person name="Fan W."/>
            <person name="Huang Q."/>
            <person name="Zhang J."/>
            <person name="Zhou Y."/>
            <person name="Hu Y."/>
            <person name="Zi S."/>
            <person name="Li J."/>
            <person name="Ni P."/>
            <person name="Zheng H."/>
            <person name="Zhang Y."/>
            <person name="Zhao M."/>
            <person name="Hao Q."/>
            <person name="McDermott J."/>
            <person name="Samudrala R."/>
            <person name="Kristiansen K."/>
            <person name="Wong G.K.-S."/>
        </authorList>
    </citation>
    <scope>NUCLEOTIDE SEQUENCE</scope>
</reference>
<dbReference type="SMART" id="SM00717">
    <property type="entry name" value="SANT"/>
    <property type="match status" value="1"/>
</dbReference>
<sequence>MSPPVAGAASSGDGPPGRPPRELYTIPASSGWFQWDEIHETERRALPEEYRDYIISRYREDTSRRLTFTEVRKALVGDVTLLRKLFAFLDSSGLINFSASPSRPEAQQQQRQTEAEAVVEAPVGLQVTPRPPPSYFAEEKGGGGNENGFRLPPLTSYSDVFGEWAPGMAPICGLCGMECRDGNAQILKDGFKVCSKCYANNDNKGEANIHPGDKKERIDNHSSSAWTDAETLLLLEGVLKHGDDWDLIAQHVRTKNKSECIARLIQLPFGEHMLGTVNGKLDNRLHKIQTTDGKVNKSTVKESSSQPTETVDDMQIDGNEDGADKSVEEHPTKHRRLFSSIDITVSLMEQLAHLTTSTSPDVVAAAADAAIKALGNENPQARRAFQLSEKEYQTRAFSSNHARQRDYCSDDVGGGDRDVEMHGHPDQEEREMELLMASIIETQLKKIQYKIKHFEELELIMDQEYATLQQMKSSLVDEWQKVLKRAFETGVPISRDEVLIKLFQNKPNL</sequence>
<dbReference type="PANTHER" id="PTHR12802">
    <property type="entry name" value="SWI/SNF COMPLEX-RELATED"/>
    <property type="match status" value="1"/>
</dbReference>
<feature type="domain" description="SWIRM" evidence="7">
    <location>
        <begin position="49"/>
        <end position="106"/>
    </location>
</feature>
<dbReference type="InterPro" id="IPR001005">
    <property type="entry name" value="SANT/Myb"/>
</dbReference>
<dbReference type="Pfam" id="PF04433">
    <property type="entry name" value="SWIRM"/>
    <property type="match status" value="1"/>
</dbReference>
<dbReference type="InterPro" id="IPR009057">
    <property type="entry name" value="Homeodomain-like_sf"/>
</dbReference>
<accession>B9FFR1</accession>
<dbReference type="Pfam" id="PF00249">
    <property type="entry name" value="Myb_DNA-binding"/>
    <property type="match status" value="1"/>
</dbReference>
<feature type="compositionally biased region" description="Polar residues" evidence="5">
    <location>
        <begin position="290"/>
        <end position="309"/>
    </location>
</feature>
<organism evidence="9">
    <name type="scientific">Oryza sativa subsp. japonica</name>
    <name type="common">Rice</name>
    <dbReference type="NCBI Taxonomy" id="39947"/>
    <lineage>
        <taxon>Eukaryota</taxon>
        <taxon>Viridiplantae</taxon>
        <taxon>Streptophyta</taxon>
        <taxon>Embryophyta</taxon>
        <taxon>Tracheophyta</taxon>
        <taxon>Spermatophyta</taxon>
        <taxon>Magnoliopsida</taxon>
        <taxon>Liliopsida</taxon>
        <taxon>Poales</taxon>
        <taxon>Poaceae</taxon>
        <taxon>BOP clade</taxon>
        <taxon>Oryzoideae</taxon>
        <taxon>Oryzeae</taxon>
        <taxon>Oryzinae</taxon>
        <taxon>Oryza</taxon>
        <taxon>Oryza sativa</taxon>
    </lineage>
</organism>
<evidence type="ECO:0000313" key="9">
    <source>
        <dbReference type="EMBL" id="EEE61195.1"/>
    </source>
</evidence>
<dbReference type="Pfam" id="PF16495">
    <property type="entry name" value="SWIRM-assoc_1"/>
    <property type="match status" value="1"/>
</dbReference>